<accession>A0A1M5PZI8</accession>
<sequence length="57" mass="6119">MRIPSTMVRASAWASTCFGEIGMTRKRGSTGMGTVKAGPIGIRTIYEHASSVETDRT</sequence>
<organism evidence="1 2">
    <name type="scientific">Bradyrhizobium erythrophlei</name>
    <dbReference type="NCBI Taxonomy" id="1437360"/>
    <lineage>
        <taxon>Bacteria</taxon>
        <taxon>Pseudomonadati</taxon>
        <taxon>Pseudomonadota</taxon>
        <taxon>Alphaproteobacteria</taxon>
        <taxon>Hyphomicrobiales</taxon>
        <taxon>Nitrobacteraceae</taxon>
        <taxon>Bradyrhizobium</taxon>
    </lineage>
</organism>
<evidence type="ECO:0000313" key="2">
    <source>
        <dbReference type="Proteomes" id="UP000190675"/>
    </source>
</evidence>
<protein>
    <submittedName>
        <fullName evidence="1">Uncharacterized protein</fullName>
    </submittedName>
</protein>
<evidence type="ECO:0000313" key="1">
    <source>
        <dbReference type="EMBL" id="SHH07294.1"/>
    </source>
</evidence>
<dbReference type="Proteomes" id="UP000190675">
    <property type="component" value="Chromosome I"/>
</dbReference>
<name>A0A1M5PZI8_9BRAD</name>
<proteinExistence type="predicted"/>
<dbReference type="AlphaFoldDB" id="A0A1M5PZI8"/>
<gene>
    <name evidence="1" type="ORF">SAMN05444169_5592</name>
</gene>
<dbReference type="EMBL" id="LT670818">
    <property type="protein sequence ID" value="SHH07294.1"/>
    <property type="molecule type" value="Genomic_DNA"/>
</dbReference>
<reference evidence="1 2" key="1">
    <citation type="submission" date="2016-11" db="EMBL/GenBank/DDBJ databases">
        <authorList>
            <person name="Jaros S."/>
            <person name="Januszkiewicz K."/>
            <person name="Wedrychowicz H."/>
        </authorList>
    </citation>
    <scope>NUCLEOTIDE SEQUENCE [LARGE SCALE GENOMIC DNA]</scope>
    <source>
        <strain evidence="1 2">GAS242</strain>
    </source>
</reference>